<organism evidence="1 2">
    <name type="scientific">Plasmopara halstedii</name>
    <name type="common">Downy mildew of sunflower</name>
    <dbReference type="NCBI Taxonomy" id="4781"/>
    <lineage>
        <taxon>Eukaryota</taxon>
        <taxon>Sar</taxon>
        <taxon>Stramenopiles</taxon>
        <taxon>Oomycota</taxon>
        <taxon>Peronosporomycetes</taxon>
        <taxon>Peronosporales</taxon>
        <taxon>Peronosporaceae</taxon>
        <taxon>Plasmopara</taxon>
    </lineage>
</organism>
<protein>
    <submittedName>
        <fullName evidence="1">Putative polyprotein</fullName>
    </submittedName>
</protein>
<dbReference type="EMBL" id="CCYD01003042">
    <property type="protein sequence ID" value="CEG49229.1"/>
    <property type="molecule type" value="Genomic_DNA"/>
</dbReference>
<dbReference type="AlphaFoldDB" id="A0A0P1B680"/>
<evidence type="ECO:0000313" key="2">
    <source>
        <dbReference type="Proteomes" id="UP000054928"/>
    </source>
</evidence>
<dbReference type="RefSeq" id="XP_024585598.1">
    <property type="nucleotide sequence ID" value="XM_024720395.1"/>
</dbReference>
<dbReference type="OrthoDB" id="165998at2759"/>
<dbReference type="GeneID" id="36402056"/>
<keyword evidence="2" id="KW-1185">Reference proteome</keyword>
<proteinExistence type="predicted"/>
<dbReference type="Proteomes" id="UP000054928">
    <property type="component" value="Unassembled WGS sequence"/>
</dbReference>
<accession>A0A0P1B680</accession>
<sequence>MTVNEENEITEAWLVNDAKTLGIIAQGVEIQHQTKIRSASHAREAWGTLRDFYHRSTLHNRVVMTRQLHEFKMDSGTIIAEHLNSVVELVVGLQTTGGSVDESRQLVALISNLPSEYDFISLILDNAKDITLIGVKENPLKKSG</sequence>
<name>A0A0P1B680_PLAHL</name>
<reference evidence="2" key="1">
    <citation type="submission" date="2014-09" db="EMBL/GenBank/DDBJ databases">
        <authorList>
            <person name="Sharma Rahul"/>
            <person name="Thines Marco"/>
        </authorList>
    </citation>
    <scope>NUCLEOTIDE SEQUENCE [LARGE SCALE GENOMIC DNA]</scope>
</reference>
<dbReference type="Pfam" id="PF14223">
    <property type="entry name" value="Retrotran_gag_2"/>
    <property type="match status" value="1"/>
</dbReference>
<evidence type="ECO:0000313" key="1">
    <source>
        <dbReference type="EMBL" id="CEG49229.1"/>
    </source>
</evidence>
<dbReference type="OMA" id="NEITEAW"/>